<comment type="caution">
    <text evidence="5">Lacks conserved residue(s) required for the propagation of feature annotation.</text>
</comment>
<dbReference type="Proteomes" id="UP001549099">
    <property type="component" value="Unassembled WGS sequence"/>
</dbReference>
<proteinExistence type="inferred from homology"/>
<sequence>MDPYGNDYKTVLSPIDKKKAEAAKSASETAGERSGKEAEAAATAEALAEAAQDHRAGSPTPPGQKPPDANPDGSETETELHETYVTHLNDLRKALIKATVVFLSVFIIVFSTINLWFPYVTKGHQLVILGPLEVVKFYMTMSGAIALGLSLPFLCHFIWQFVKPGLNDNEAKFFGLYSPVMLVLFIAGVAFGYFVIHPLSYGFLIGLGAANFDVMVSAQEYMRFLLMTTMPIGLLFELPIVALFLGSIGLLTSDSMKKVRKWSYVSIAVISALITPPDFISQLLVLIPMAILYEASIWLVRKAERKQAANAVTQ</sequence>
<accession>A0ABV2GF92</accession>
<evidence type="ECO:0000256" key="6">
    <source>
        <dbReference type="SAM" id="MobiDB-lite"/>
    </source>
</evidence>
<keyword evidence="4 5" id="KW-0472">Membrane</keyword>
<keyword evidence="5" id="KW-0813">Transport</keyword>
<evidence type="ECO:0000256" key="3">
    <source>
        <dbReference type="ARBA" id="ARBA00022989"/>
    </source>
</evidence>
<keyword evidence="5" id="KW-0653">Protein transport</keyword>
<comment type="caution">
    <text evidence="7">The sequence shown here is derived from an EMBL/GenBank/DDBJ whole genome shotgun (WGS) entry which is preliminary data.</text>
</comment>
<comment type="function">
    <text evidence="5">Part of the twin-arginine translocation (Tat) system that transports large folded proteins containing a characteristic twin-arginine motif in their signal peptide across membranes.</text>
</comment>
<comment type="subunit">
    <text evidence="5">Forms a complex with TatA.</text>
</comment>
<feature type="compositionally biased region" description="Pro residues" evidence="6">
    <location>
        <begin position="59"/>
        <end position="69"/>
    </location>
</feature>
<comment type="subcellular location">
    <subcellularLocation>
        <location evidence="5">Cell membrane</location>
        <topology evidence="5">Multi-pass membrane protein</topology>
    </subcellularLocation>
    <subcellularLocation>
        <location evidence="1">Membrane</location>
        <topology evidence="1">Multi-pass membrane protein</topology>
    </subcellularLocation>
</comment>
<organism evidence="7 8">
    <name type="scientific">Bhargavaea ullalensis</name>
    <dbReference type="NCBI Taxonomy" id="1265685"/>
    <lineage>
        <taxon>Bacteria</taxon>
        <taxon>Bacillati</taxon>
        <taxon>Bacillota</taxon>
        <taxon>Bacilli</taxon>
        <taxon>Bacillales</taxon>
        <taxon>Caryophanaceae</taxon>
        <taxon>Bhargavaea</taxon>
    </lineage>
</organism>
<feature type="transmembrane region" description="Helical" evidence="5">
    <location>
        <begin position="137"/>
        <end position="162"/>
    </location>
</feature>
<reference evidence="7 8" key="1">
    <citation type="submission" date="2024-06" db="EMBL/GenBank/DDBJ databases">
        <title>Genomic Encyclopedia of Type Strains, Phase IV (KMG-IV): sequencing the most valuable type-strain genomes for metagenomic binning, comparative biology and taxonomic classification.</title>
        <authorList>
            <person name="Goeker M."/>
        </authorList>
    </citation>
    <scope>NUCLEOTIDE SEQUENCE [LARGE SCALE GENOMIC DNA]</scope>
    <source>
        <strain evidence="7 8">DSM 26128</strain>
    </source>
</reference>
<feature type="transmembrane region" description="Helical" evidence="5">
    <location>
        <begin position="174"/>
        <end position="195"/>
    </location>
</feature>
<dbReference type="InterPro" id="IPR002033">
    <property type="entry name" value="TatC"/>
</dbReference>
<keyword evidence="8" id="KW-1185">Reference proteome</keyword>
<feature type="compositionally biased region" description="Low complexity" evidence="6">
    <location>
        <begin position="40"/>
        <end position="50"/>
    </location>
</feature>
<keyword evidence="5" id="KW-0811">Translocation</keyword>
<comment type="similarity">
    <text evidence="5">Belongs to the TatC family.</text>
</comment>
<feature type="region of interest" description="Disordered" evidence="6">
    <location>
        <begin position="1"/>
        <end position="78"/>
    </location>
</feature>
<evidence type="ECO:0000256" key="1">
    <source>
        <dbReference type="ARBA" id="ARBA00004141"/>
    </source>
</evidence>
<dbReference type="PANTHER" id="PTHR30371:SF4">
    <property type="entry name" value="SEC-INDEPENDENT PROTEIN TRANSLOCASE PROTEIN TATCD"/>
    <property type="match status" value="1"/>
</dbReference>
<protein>
    <recommendedName>
        <fullName evidence="5">Sec-independent protein translocase protein TatC</fullName>
    </recommendedName>
</protein>
<dbReference type="Pfam" id="PF00902">
    <property type="entry name" value="TatC"/>
    <property type="match status" value="1"/>
</dbReference>
<evidence type="ECO:0000256" key="5">
    <source>
        <dbReference type="HAMAP-Rule" id="MF_00902"/>
    </source>
</evidence>
<evidence type="ECO:0000313" key="8">
    <source>
        <dbReference type="Proteomes" id="UP001549099"/>
    </source>
</evidence>
<feature type="transmembrane region" description="Helical" evidence="5">
    <location>
        <begin position="94"/>
        <end position="117"/>
    </location>
</feature>
<evidence type="ECO:0000313" key="7">
    <source>
        <dbReference type="EMBL" id="MET3576973.1"/>
    </source>
</evidence>
<name>A0ABV2GF92_9BACL</name>
<feature type="transmembrane region" description="Helical" evidence="5">
    <location>
        <begin position="230"/>
        <end position="251"/>
    </location>
</feature>
<dbReference type="RefSeq" id="WP_354199510.1">
    <property type="nucleotide sequence ID" value="NZ_JBEPLW010000045.1"/>
</dbReference>
<dbReference type="PANTHER" id="PTHR30371">
    <property type="entry name" value="SEC-INDEPENDENT PROTEIN TRANSLOCASE PROTEIN TATC"/>
    <property type="match status" value="1"/>
</dbReference>
<dbReference type="PRINTS" id="PR01840">
    <property type="entry name" value="TATCFAMILY"/>
</dbReference>
<dbReference type="HAMAP" id="MF_00902">
    <property type="entry name" value="TatC"/>
    <property type="match status" value="1"/>
</dbReference>
<dbReference type="EMBL" id="JBEPLW010000045">
    <property type="protein sequence ID" value="MET3576973.1"/>
    <property type="molecule type" value="Genomic_DNA"/>
</dbReference>
<keyword evidence="5" id="KW-1003">Cell membrane</keyword>
<feature type="compositionally biased region" description="Basic and acidic residues" evidence="6">
    <location>
        <begin position="30"/>
        <end position="39"/>
    </location>
</feature>
<evidence type="ECO:0000256" key="2">
    <source>
        <dbReference type="ARBA" id="ARBA00022692"/>
    </source>
</evidence>
<keyword evidence="3 5" id="KW-1133">Transmembrane helix</keyword>
<keyword evidence="2 5" id="KW-0812">Transmembrane</keyword>
<gene>
    <name evidence="5" type="primary">tatC</name>
    <name evidence="7" type="ORF">ABID49_002906</name>
</gene>
<evidence type="ECO:0000256" key="4">
    <source>
        <dbReference type="ARBA" id="ARBA00023136"/>
    </source>
</evidence>
<dbReference type="NCBIfam" id="TIGR00945">
    <property type="entry name" value="tatC"/>
    <property type="match status" value="1"/>
</dbReference>